<comment type="subcellular location">
    <subcellularLocation>
        <location evidence="2">Cell membrane</location>
        <topology evidence="2">Multi-pass membrane protein</topology>
    </subcellularLocation>
</comment>
<accession>A0A1E3L6U3</accession>
<dbReference type="SMART" id="SM00387">
    <property type="entry name" value="HATPase_c"/>
    <property type="match status" value="1"/>
</dbReference>
<sequence>MKRTGITTKLFLATASIFVLFYVIVLVSQILVFPEFYEHQKMIQLEKNAVELTSIYQKDPTALRETGSSSILQSHKREMNFALTDFDGNMTVNDPYRMRLIQKDGTEVDVSLYYIVSAYGAEFKKLNLAVGTELKMYGEFGESSNSRTFYPYYIQTSDGKDVGVNEQQSSEDAVQGKIISISLPSVVKTEQRLGLLYVTVDEFFPLEQTYIDRLKRMEQVELKWKNPFSGSRSGILIQPLREQNGNIELLFLVTSLQEIKETNSALRLFYAYLGAGGFILILLLSVLYSRLVTRPLLMLNKQAHKMKELDFTGEKPLPRKDELGNLSGTLFELSGKLNMTLDELNKANVQLKKEIIQNKQMEQLQKDFFANASHELKTPISIVRGFAEGIRDGISVGRQEHYVEVILEESAKMEQLVQDMLDLLRLESSALKLYKSPVLLSELTQDMLEKLTYQMDEKELSAHLVYKQETEINVDPVKIEQVLLNLMTNAIRHAEKGSTIEIHILGTEQTCLYSIYNKGDQIPDDYLKRIWERFFRVEASRDRKSGGTGLGLAIVKRILELHECEYNVRNVEDGVIFELTFKKYSRSKPVVGGY</sequence>
<comment type="caution">
    <text evidence="16">The sequence shown here is derived from an EMBL/GenBank/DDBJ whole genome shotgun (WGS) entry which is preliminary data.</text>
</comment>
<organism evidence="16 17">
    <name type="scientific">Paenibacillus nuruki</name>
    <dbReference type="NCBI Taxonomy" id="1886670"/>
    <lineage>
        <taxon>Bacteria</taxon>
        <taxon>Bacillati</taxon>
        <taxon>Bacillota</taxon>
        <taxon>Bacilli</taxon>
        <taxon>Bacillales</taxon>
        <taxon>Paenibacillaceae</taxon>
        <taxon>Paenibacillus</taxon>
    </lineage>
</organism>
<evidence type="ECO:0000256" key="10">
    <source>
        <dbReference type="ARBA" id="ARBA00023012"/>
    </source>
</evidence>
<evidence type="ECO:0000259" key="14">
    <source>
        <dbReference type="PROSITE" id="PS50109"/>
    </source>
</evidence>
<dbReference type="InterPro" id="IPR005467">
    <property type="entry name" value="His_kinase_dom"/>
</dbReference>
<dbReference type="InterPro" id="IPR036890">
    <property type="entry name" value="HATPase_C_sf"/>
</dbReference>
<dbReference type="AlphaFoldDB" id="A0A1E3L6U3"/>
<keyword evidence="4" id="KW-1003">Cell membrane</keyword>
<dbReference type="PANTHER" id="PTHR45453:SF3">
    <property type="entry name" value="HISTIDINE KINASE"/>
    <property type="match status" value="1"/>
</dbReference>
<keyword evidence="8 16" id="KW-0418">Kinase</keyword>
<dbReference type="PROSITE" id="PS50885">
    <property type="entry name" value="HAMP"/>
    <property type="match status" value="1"/>
</dbReference>
<name>A0A1E3L6U3_9BACL</name>
<dbReference type="SUPFAM" id="SSF47384">
    <property type="entry name" value="Homodimeric domain of signal transducing histidine kinase"/>
    <property type="match status" value="1"/>
</dbReference>
<dbReference type="RefSeq" id="WP_069326482.1">
    <property type="nucleotide sequence ID" value="NZ_MDER01000030.1"/>
</dbReference>
<comment type="catalytic activity">
    <reaction evidence="1">
        <text>ATP + protein L-histidine = ADP + protein N-phospho-L-histidine.</text>
        <dbReference type="EC" id="2.7.13.3"/>
    </reaction>
</comment>
<dbReference type="SMART" id="SM00304">
    <property type="entry name" value="HAMP"/>
    <property type="match status" value="1"/>
</dbReference>
<dbReference type="Gene3D" id="6.10.340.10">
    <property type="match status" value="1"/>
</dbReference>
<feature type="transmembrane region" description="Helical" evidence="13">
    <location>
        <begin position="12"/>
        <end position="33"/>
    </location>
</feature>
<keyword evidence="13" id="KW-0812">Transmembrane</keyword>
<dbReference type="InterPro" id="IPR003660">
    <property type="entry name" value="HAMP_dom"/>
</dbReference>
<evidence type="ECO:0000313" key="17">
    <source>
        <dbReference type="Proteomes" id="UP000094578"/>
    </source>
</evidence>
<dbReference type="InterPro" id="IPR003594">
    <property type="entry name" value="HATPase_dom"/>
</dbReference>
<dbReference type="InterPro" id="IPR036097">
    <property type="entry name" value="HisK_dim/P_sf"/>
</dbReference>
<evidence type="ECO:0000256" key="7">
    <source>
        <dbReference type="ARBA" id="ARBA00022741"/>
    </source>
</evidence>
<dbReference type="GO" id="GO:0005524">
    <property type="term" value="F:ATP binding"/>
    <property type="evidence" value="ECO:0007669"/>
    <property type="project" value="UniProtKB-KW"/>
</dbReference>
<dbReference type="FunFam" id="1.10.287.130:FF:000001">
    <property type="entry name" value="Two-component sensor histidine kinase"/>
    <property type="match status" value="1"/>
</dbReference>
<keyword evidence="11 13" id="KW-0472">Membrane</keyword>
<dbReference type="GO" id="GO:0004721">
    <property type="term" value="F:phosphoprotein phosphatase activity"/>
    <property type="evidence" value="ECO:0007669"/>
    <property type="project" value="TreeGrafter"/>
</dbReference>
<dbReference type="SUPFAM" id="SSF55874">
    <property type="entry name" value="ATPase domain of HSP90 chaperone/DNA topoisomerase II/histidine kinase"/>
    <property type="match status" value="1"/>
</dbReference>
<dbReference type="EMBL" id="MDER01000030">
    <property type="protein sequence ID" value="ODP29552.1"/>
    <property type="molecule type" value="Genomic_DNA"/>
</dbReference>
<dbReference type="PANTHER" id="PTHR45453">
    <property type="entry name" value="PHOSPHATE REGULON SENSOR PROTEIN PHOR"/>
    <property type="match status" value="1"/>
</dbReference>
<feature type="domain" description="Histidine kinase" evidence="14">
    <location>
        <begin position="371"/>
        <end position="585"/>
    </location>
</feature>
<dbReference type="InterPro" id="IPR004358">
    <property type="entry name" value="Sig_transdc_His_kin-like_C"/>
</dbReference>
<evidence type="ECO:0000256" key="13">
    <source>
        <dbReference type="SAM" id="Phobius"/>
    </source>
</evidence>
<dbReference type="Proteomes" id="UP000094578">
    <property type="component" value="Unassembled WGS sequence"/>
</dbReference>
<evidence type="ECO:0000256" key="6">
    <source>
        <dbReference type="ARBA" id="ARBA00022679"/>
    </source>
</evidence>
<feature type="domain" description="HAMP" evidence="15">
    <location>
        <begin position="290"/>
        <end position="342"/>
    </location>
</feature>
<keyword evidence="12" id="KW-0175">Coiled coil</keyword>
<dbReference type="PATRIC" id="fig|1886670.3.peg.1057"/>
<evidence type="ECO:0000256" key="2">
    <source>
        <dbReference type="ARBA" id="ARBA00004651"/>
    </source>
</evidence>
<dbReference type="Gene3D" id="1.10.287.130">
    <property type="match status" value="1"/>
</dbReference>
<evidence type="ECO:0000256" key="8">
    <source>
        <dbReference type="ARBA" id="ARBA00022777"/>
    </source>
</evidence>
<dbReference type="EC" id="2.7.13.3" evidence="3"/>
<reference evidence="16 17" key="1">
    <citation type="submission" date="2016-08" db="EMBL/GenBank/DDBJ databases">
        <title>Genome sequencing of Paenibacillus sp. TI45-13ar, isolated from Korean traditional nuruk.</title>
        <authorList>
            <person name="Kim S.-J."/>
        </authorList>
    </citation>
    <scope>NUCLEOTIDE SEQUENCE [LARGE SCALE GENOMIC DNA]</scope>
    <source>
        <strain evidence="16 17">TI45-13ar</strain>
    </source>
</reference>
<keyword evidence="10" id="KW-0902">Two-component regulatory system</keyword>
<dbReference type="Gene3D" id="3.30.565.10">
    <property type="entry name" value="Histidine kinase-like ATPase, C-terminal domain"/>
    <property type="match status" value="1"/>
</dbReference>
<dbReference type="SUPFAM" id="SSF158472">
    <property type="entry name" value="HAMP domain-like"/>
    <property type="match status" value="1"/>
</dbReference>
<keyword evidence="6 16" id="KW-0808">Transferase</keyword>
<keyword evidence="17" id="KW-1185">Reference proteome</keyword>
<proteinExistence type="predicted"/>
<dbReference type="SMART" id="SM00388">
    <property type="entry name" value="HisKA"/>
    <property type="match status" value="1"/>
</dbReference>
<dbReference type="GO" id="GO:0016036">
    <property type="term" value="P:cellular response to phosphate starvation"/>
    <property type="evidence" value="ECO:0007669"/>
    <property type="project" value="TreeGrafter"/>
</dbReference>
<keyword evidence="9" id="KW-0067">ATP-binding</keyword>
<feature type="coiled-coil region" evidence="12">
    <location>
        <begin position="334"/>
        <end position="364"/>
    </location>
</feature>
<dbReference type="CDD" id="cd00082">
    <property type="entry name" value="HisKA"/>
    <property type="match status" value="1"/>
</dbReference>
<dbReference type="CDD" id="cd06225">
    <property type="entry name" value="HAMP"/>
    <property type="match status" value="1"/>
</dbReference>
<evidence type="ECO:0000313" key="16">
    <source>
        <dbReference type="EMBL" id="ODP29552.1"/>
    </source>
</evidence>
<dbReference type="PRINTS" id="PR00344">
    <property type="entry name" value="BCTRLSENSOR"/>
</dbReference>
<feature type="transmembrane region" description="Helical" evidence="13">
    <location>
        <begin position="269"/>
        <end position="288"/>
    </location>
</feature>
<evidence type="ECO:0000256" key="5">
    <source>
        <dbReference type="ARBA" id="ARBA00022553"/>
    </source>
</evidence>
<dbReference type="FunFam" id="3.30.565.10:FF:000006">
    <property type="entry name" value="Sensor histidine kinase WalK"/>
    <property type="match status" value="1"/>
</dbReference>
<keyword evidence="7" id="KW-0547">Nucleotide-binding</keyword>
<evidence type="ECO:0000259" key="15">
    <source>
        <dbReference type="PROSITE" id="PS50885"/>
    </source>
</evidence>
<dbReference type="InterPro" id="IPR003661">
    <property type="entry name" value="HisK_dim/P_dom"/>
</dbReference>
<protein>
    <recommendedName>
        <fullName evidence="3">histidine kinase</fullName>
        <ecNumber evidence="3">2.7.13.3</ecNumber>
    </recommendedName>
</protein>
<keyword evidence="5" id="KW-0597">Phosphoprotein</keyword>
<dbReference type="PROSITE" id="PS50109">
    <property type="entry name" value="HIS_KIN"/>
    <property type="match status" value="1"/>
</dbReference>
<evidence type="ECO:0000256" key="12">
    <source>
        <dbReference type="SAM" id="Coils"/>
    </source>
</evidence>
<dbReference type="GO" id="GO:0000155">
    <property type="term" value="F:phosphorelay sensor kinase activity"/>
    <property type="evidence" value="ECO:0007669"/>
    <property type="project" value="InterPro"/>
</dbReference>
<dbReference type="Pfam" id="PF00512">
    <property type="entry name" value="HisKA"/>
    <property type="match status" value="1"/>
</dbReference>
<evidence type="ECO:0000256" key="3">
    <source>
        <dbReference type="ARBA" id="ARBA00012438"/>
    </source>
</evidence>
<evidence type="ECO:0000256" key="4">
    <source>
        <dbReference type="ARBA" id="ARBA00022475"/>
    </source>
</evidence>
<dbReference type="GO" id="GO:0005886">
    <property type="term" value="C:plasma membrane"/>
    <property type="evidence" value="ECO:0007669"/>
    <property type="project" value="UniProtKB-SubCell"/>
</dbReference>
<dbReference type="InterPro" id="IPR050351">
    <property type="entry name" value="BphY/WalK/GraS-like"/>
</dbReference>
<keyword evidence="13" id="KW-1133">Transmembrane helix</keyword>
<dbReference type="Pfam" id="PF02518">
    <property type="entry name" value="HATPase_c"/>
    <property type="match status" value="1"/>
</dbReference>
<dbReference type="STRING" id="1886670.PTI45_01035"/>
<evidence type="ECO:0000256" key="9">
    <source>
        <dbReference type="ARBA" id="ARBA00022840"/>
    </source>
</evidence>
<evidence type="ECO:0000256" key="1">
    <source>
        <dbReference type="ARBA" id="ARBA00000085"/>
    </source>
</evidence>
<evidence type="ECO:0000256" key="11">
    <source>
        <dbReference type="ARBA" id="ARBA00023136"/>
    </source>
</evidence>
<gene>
    <name evidence="16" type="primary">vanS</name>
    <name evidence="16" type="ORF">PTI45_01035</name>
</gene>